<dbReference type="EnsemblPlants" id="TuG1812G0400004006.01.T04">
    <property type="protein sequence ID" value="TuG1812G0400004006.01.T04.cds314067"/>
    <property type="gene ID" value="TuG1812G0400004006.01"/>
</dbReference>
<reference evidence="3" key="1">
    <citation type="journal article" date="2013" name="Nature">
        <title>Draft genome of the wheat A-genome progenitor Triticum urartu.</title>
        <authorList>
            <person name="Ling H.Q."/>
            <person name="Zhao S."/>
            <person name="Liu D."/>
            <person name="Wang J."/>
            <person name="Sun H."/>
            <person name="Zhang C."/>
            <person name="Fan H."/>
            <person name="Li D."/>
            <person name="Dong L."/>
            <person name="Tao Y."/>
            <person name="Gao C."/>
            <person name="Wu H."/>
            <person name="Li Y."/>
            <person name="Cui Y."/>
            <person name="Guo X."/>
            <person name="Zheng S."/>
            <person name="Wang B."/>
            <person name="Yu K."/>
            <person name="Liang Q."/>
            <person name="Yang W."/>
            <person name="Lou X."/>
            <person name="Chen J."/>
            <person name="Feng M."/>
            <person name="Jian J."/>
            <person name="Zhang X."/>
            <person name="Luo G."/>
            <person name="Jiang Y."/>
            <person name="Liu J."/>
            <person name="Wang Z."/>
            <person name="Sha Y."/>
            <person name="Zhang B."/>
            <person name="Wu H."/>
            <person name="Tang D."/>
            <person name="Shen Q."/>
            <person name="Xue P."/>
            <person name="Zou S."/>
            <person name="Wang X."/>
            <person name="Liu X."/>
            <person name="Wang F."/>
            <person name="Yang Y."/>
            <person name="An X."/>
            <person name="Dong Z."/>
            <person name="Zhang K."/>
            <person name="Zhang X."/>
            <person name="Luo M.C."/>
            <person name="Dvorak J."/>
            <person name="Tong Y."/>
            <person name="Wang J."/>
            <person name="Yang H."/>
            <person name="Li Z."/>
            <person name="Wang D."/>
            <person name="Zhang A."/>
            <person name="Wang J."/>
        </authorList>
    </citation>
    <scope>NUCLEOTIDE SEQUENCE</scope>
    <source>
        <strain evidence="3">cv. G1812</strain>
    </source>
</reference>
<dbReference type="Proteomes" id="UP000015106">
    <property type="component" value="Chromosome 4"/>
</dbReference>
<dbReference type="Gramene" id="TuG1812G0400004006.01.T04">
    <property type="protein sequence ID" value="TuG1812G0400004006.01.T04.cds314067"/>
    <property type="gene ID" value="TuG1812G0400004006.01"/>
</dbReference>
<feature type="region of interest" description="Disordered" evidence="1">
    <location>
        <begin position="1"/>
        <end position="20"/>
    </location>
</feature>
<proteinExistence type="predicted"/>
<keyword evidence="3" id="KW-1185">Reference proteome</keyword>
<reference evidence="2" key="2">
    <citation type="submission" date="2018-03" db="EMBL/GenBank/DDBJ databases">
        <title>The Triticum urartu genome reveals the dynamic nature of wheat genome evolution.</title>
        <authorList>
            <person name="Ling H."/>
            <person name="Ma B."/>
            <person name="Shi X."/>
            <person name="Liu H."/>
            <person name="Dong L."/>
            <person name="Sun H."/>
            <person name="Cao Y."/>
            <person name="Gao Q."/>
            <person name="Zheng S."/>
            <person name="Li Y."/>
            <person name="Yu Y."/>
            <person name="Du H."/>
            <person name="Qi M."/>
            <person name="Li Y."/>
            <person name="Yu H."/>
            <person name="Cui Y."/>
            <person name="Wang N."/>
            <person name="Chen C."/>
            <person name="Wu H."/>
            <person name="Zhao Y."/>
            <person name="Zhang J."/>
            <person name="Li Y."/>
            <person name="Zhou W."/>
            <person name="Zhang B."/>
            <person name="Hu W."/>
            <person name="Eijk M."/>
            <person name="Tang J."/>
            <person name="Witsenboer H."/>
            <person name="Zhao S."/>
            <person name="Li Z."/>
            <person name="Zhang A."/>
            <person name="Wang D."/>
            <person name="Liang C."/>
        </authorList>
    </citation>
    <scope>NUCLEOTIDE SEQUENCE [LARGE SCALE GENOMIC DNA]</scope>
    <source>
        <strain evidence="2">cv. G1812</strain>
    </source>
</reference>
<reference evidence="2" key="3">
    <citation type="submission" date="2022-06" db="UniProtKB">
        <authorList>
            <consortium name="EnsemblPlants"/>
        </authorList>
    </citation>
    <scope>IDENTIFICATION</scope>
</reference>
<dbReference type="AlphaFoldDB" id="A0A8R7QA03"/>
<name>A0A8R7QA03_TRIUA</name>
<evidence type="ECO:0000313" key="3">
    <source>
        <dbReference type="Proteomes" id="UP000015106"/>
    </source>
</evidence>
<evidence type="ECO:0000256" key="1">
    <source>
        <dbReference type="SAM" id="MobiDB-lite"/>
    </source>
</evidence>
<feature type="region of interest" description="Disordered" evidence="1">
    <location>
        <begin position="25"/>
        <end position="68"/>
    </location>
</feature>
<sequence length="113" mass="11728">MRARAAPARDASRATREVPSAVEGVQLVAAEEQSPPCGRRRSSPSCRRRRRAGAPRIGSGGAAATQVDGSALGSTVAADGALGLFLPRASGGGRSKGVISRRFKILRVYLQKS</sequence>
<accession>A0A8R7QA03</accession>
<feature type="compositionally biased region" description="Basic residues" evidence="1">
    <location>
        <begin position="38"/>
        <end position="53"/>
    </location>
</feature>
<evidence type="ECO:0000313" key="2">
    <source>
        <dbReference type="EnsemblPlants" id="TuG1812G0400004006.01.T04.cds314067"/>
    </source>
</evidence>
<protein>
    <submittedName>
        <fullName evidence="2">Uncharacterized protein</fullName>
    </submittedName>
</protein>
<organism evidence="2 3">
    <name type="scientific">Triticum urartu</name>
    <name type="common">Red wild einkorn</name>
    <name type="synonym">Crithodium urartu</name>
    <dbReference type="NCBI Taxonomy" id="4572"/>
    <lineage>
        <taxon>Eukaryota</taxon>
        <taxon>Viridiplantae</taxon>
        <taxon>Streptophyta</taxon>
        <taxon>Embryophyta</taxon>
        <taxon>Tracheophyta</taxon>
        <taxon>Spermatophyta</taxon>
        <taxon>Magnoliopsida</taxon>
        <taxon>Liliopsida</taxon>
        <taxon>Poales</taxon>
        <taxon>Poaceae</taxon>
        <taxon>BOP clade</taxon>
        <taxon>Pooideae</taxon>
        <taxon>Triticodae</taxon>
        <taxon>Triticeae</taxon>
        <taxon>Triticinae</taxon>
        <taxon>Triticum</taxon>
    </lineage>
</organism>